<proteinExistence type="predicted"/>
<organism evidence="2 3">
    <name type="scientific">Caenispirillum bisanense</name>
    <dbReference type="NCBI Taxonomy" id="414052"/>
    <lineage>
        <taxon>Bacteria</taxon>
        <taxon>Pseudomonadati</taxon>
        <taxon>Pseudomonadota</taxon>
        <taxon>Alphaproteobacteria</taxon>
        <taxon>Rhodospirillales</taxon>
        <taxon>Novispirillaceae</taxon>
        <taxon>Caenispirillum</taxon>
    </lineage>
</organism>
<dbReference type="Pfam" id="PF21419">
    <property type="entry name" value="RoxA-like_Cyt-c"/>
    <property type="match status" value="1"/>
</dbReference>
<evidence type="ECO:0000313" key="2">
    <source>
        <dbReference type="EMBL" id="SOD91200.1"/>
    </source>
</evidence>
<protein>
    <recommendedName>
        <fullName evidence="4">Cytochrome c domain-containing protein</fullName>
    </recommendedName>
</protein>
<dbReference type="NCBIfam" id="NF040606">
    <property type="entry name" value="CytoC_perox"/>
    <property type="match status" value="1"/>
</dbReference>
<dbReference type="Gene3D" id="1.10.760.10">
    <property type="entry name" value="Cytochrome c-like domain"/>
    <property type="match status" value="1"/>
</dbReference>
<dbReference type="GO" id="GO:0020037">
    <property type="term" value="F:heme binding"/>
    <property type="evidence" value="ECO:0007669"/>
    <property type="project" value="InterPro"/>
</dbReference>
<evidence type="ECO:0000313" key="3">
    <source>
        <dbReference type="Proteomes" id="UP000219621"/>
    </source>
</evidence>
<dbReference type="PROSITE" id="PS51257">
    <property type="entry name" value="PROKAR_LIPOPROTEIN"/>
    <property type="match status" value="1"/>
</dbReference>
<reference evidence="2 3" key="1">
    <citation type="submission" date="2017-09" db="EMBL/GenBank/DDBJ databases">
        <authorList>
            <person name="Ehlers B."/>
            <person name="Leendertz F.H."/>
        </authorList>
    </citation>
    <scope>NUCLEOTIDE SEQUENCE [LARGE SCALE GENOMIC DNA]</scope>
    <source>
        <strain evidence="2 3">USBA 140</strain>
    </source>
</reference>
<dbReference type="InterPro" id="IPR036280">
    <property type="entry name" value="Multihaem_cyt_sf"/>
</dbReference>
<name>A0A286G6L1_9PROT</name>
<dbReference type="GO" id="GO:0009055">
    <property type="term" value="F:electron transfer activity"/>
    <property type="evidence" value="ECO:0007669"/>
    <property type="project" value="InterPro"/>
</dbReference>
<evidence type="ECO:0008006" key="4">
    <source>
        <dbReference type="Google" id="ProtNLM"/>
    </source>
</evidence>
<dbReference type="SUPFAM" id="SSF46626">
    <property type="entry name" value="Cytochrome c"/>
    <property type="match status" value="1"/>
</dbReference>
<dbReference type="Proteomes" id="UP000219621">
    <property type="component" value="Unassembled WGS sequence"/>
</dbReference>
<keyword evidence="1" id="KW-0732">Signal</keyword>
<dbReference type="EMBL" id="OCNJ01000001">
    <property type="protein sequence ID" value="SOD91200.1"/>
    <property type="molecule type" value="Genomic_DNA"/>
</dbReference>
<keyword evidence="3" id="KW-1185">Reference proteome</keyword>
<evidence type="ECO:0000256" key="1">
    <source>
        <dbReference type="SAM" id="SignalP"/>
    </source>
</evidence>
<dbReference type="InterPro" id="IPR051395">
    <property type="entry name" value="Cytochrome_c_Peroxidase/MauG"/>
</dbReference>
<dbReference type="GO" id="GO:0004130">
    <property type="term" value="F:cytochrome-c peroxidase activity"/>
    <property type="evidence" value="ECO:0007669"/>
    <property type="project" value="TreeGrafter"/>
</dbReference>
<dbReference type="InterPro" id="IPR036909">
    <property type="entry name" value="Cyt_c-like_dom_sf"/>
</dbReference>
<dbReference type="AlphaFoldDB" id="A0A286G6L1"/>
<feature type="chain" id="PRO_5012628772" description="Cytochrome c domain-containing protein" evidence="1">
    <location>
        <begin position="20"/>
        <end position="659"/>
    </location>
</feature>
<dbReference type="SUPFAM" id="SSF48695">
    <property type="entry name" value="Multiheme cytochromes"/>
    <property type="match status" value="1"/>
</dbReference>
<sequence>MRWKIVAAAALSALATACAPLLPEQPPAAKAVWLDQAWNNEQRFWYHHETQGTSTFPVPYTWFMALEQPQLVPTKVGKLSDSKYLQGFGFIPSPSSMAEAVAYGYAPDGGGAGVTTAYYGQERGENPDGLPVGFARTPGYVDPTTGAPVPDQIGLSCAACHTGHMTYKGTDIRVDGGPAYTDLGKFSIALGESLLFTTLEAPRFDRFAKDVFAREGTADTPENRATLKAGLKAVLEALAAQEKAFGTTKTQNVEEGFGRLDALNRIGNQVFVTDLWGAEGFDPLVNVAPTNAPVNYPHIWNTSWFEWVQYDASIMEPMVRNAGESLGVAAKVNLVNPKRPLFGSSVAVDNIYQMESLLAGPDPLKQPVPGFAGLRSPRWPDAILGAVDTAKAGHGKQLYAELCQGCHLPPVNDPESDLWKPEYRDRYWTTPTDIVVQVPVDQNTTRTEPFNTNGERYLKLPEVPVVEIGTDPAQASVLTARQVAVPCWLDLAPAQAQCEGRPDSSWVQISFAAALGDVVQNTTERWYQDHGTSHQQQEAMNGWRPNHLQALLVYKARPLDGIWATGPFLHNGAVPTLMALLSPVAERPQSFCVGVREFDPVNVGYVTTCEPGTNVINTSIPGNLNTGHEFRDGPLGNGVIGRGLTVAERDALVEYLKTL</sequence>
<feature type="signal peptide" evidence="1">
    <location>
        <begin position="1"/>
        <end position="19"/>
    </location>
</feature>
<dbReference type="PANTHER" id="PTHR30600:SF9">
    <property type="entry name" value="BLR7738 PROTEIN"/>
    <property type="match status" value="1"/>
</dbReference>
<dbReference type="InterPro" id="IPR047758">
    <property type="entry name" value="CytoC_perox"/>
</dbReference>
<dbReference type="RefSeq" id="WP_097277704.1">
    <property type="nucleotide sequence ID" value="NZ_OCNJ01000001.1"/>
</dbReference>
<dbReference type="OrthoDB" id="417271at2"/>
<dbReference type="PANTHER" id="PTHR30600">
    <property type="entry name" value="CYTOCHROME C PEROXIDASE-RELATED"/>
    <property type="match status" value="1"/>
</dbReference>
<gene>
    <name evidence="2" type="ORF">SAMN05421508_101853</name>
</gene>
<accession>A0A286G6L1</accession>